<evidence type="ECO:0000256" key="9">
    <source>
        <dbReference type="ARBA" id="ARBA00049534"/>
    </source>
</evidence>
<dbReference type="GO" id="GO:0000105">
    <property type="term" value="P:L-histidine biosynthetic process"/>
    <property type="evidence" value="ECO:0007669"/>
    <property type="project" value="UniProtKB-UniRule"/>
</dbReference>
<comment type="subunit">
    <text evidence="2 10">Heterodimer of HisH and HisF.</text>
</comment>
<dbReference type="PIRSF" id="PIRSF000495">
    <property type="entry name" value="Amidotransf_hisH"/>
    <property type="match status" value="1"/>
</dbReference>
<dbReference type="UniPathway" id="UPA00031">
    <property type="reaction ID" value="UER00010"/>
</dbReference>
<dbReference type="CDD" id="cd01748">
    <property type="entry name" value="GATase1_IGP_Synthase"/>
    <property type="match status" value="1"/>
</dbReference>
<feature type="domain" description="Glutamine amidotransferase" evidence="12">
    <location>
        <begin position="5"/>
        <end position="210"/>
    </location>
</feature>
<keyword evidence="14" id="KW-1185">Reference proteome</keyword>
<dbReference type="InterPro" id="IPR010139">
    <property type="entry name" value="Imidazole-glycPsynth_HisH"/>
</dbReference>
<evidence type="ECO:0000256" key="7">
    <source>
        <dbReference type="ARBA" id="ARBA00023239"/>
    </source>
</evidence>
<dbReference type="GO" id="GO:0000107">
    <property type="term" value="F:imidazoleglycerol-phosphate synthase activity"/>
    <property type="evidence" value="ECO:0007669"/>
    <property type="project" value="UniProtKB-UniRule"/>
</dbReference>
<dbReference type="RefSeq" id="WP_103903842.1">
    <property type="nucleotide sequence ID" value="NZ_PQWB01000094.1"/>
</dbReference>
<evidence type="ECO:0000256" key="11">
    <source>
        <dbReference type="PIRSR" id="PIRSR000495-1"/>
    </source>
</evidence>
<keyword evidence="7 10" id="KW-0456">Lyase</keyword>
<keyword evidence="3 10" id="KW-0028">Amino-acid biosynthesis</keyword>
<evidence type="ECO:0000256" key="3">
    <source>
        <dbReference type="ARBA" id="ARBA00022605"/>
    </source>
</evidence>
<accession>A0A2S5DCT2</accession>
<name>A0A2S5DCT2_9NEIS</name>
<dbReference type="OrthoDB" id="9807137at2"/>
<dbReference type="EMBL" id="PQWB01000094">
    <property type="protein sequence ID" value="POZ60787.1"/>
    <property type="molecule type" value="Genomic_DNA"/>
</dbReference>
<dbReference type="PROSITE" id="PS51273">
    <property type="entry name" value="GATASE_TYPE_1"/>
    <property type="match status" value="1"/>
</dbReference>
<dbReference type="EC" id="3.5.1.2" evidence="10"/>
<dbReference type="AlphaFoldDB" id="A0A2S5DCT2"/>
<evidence type="ECO:0000256" key="4">
    <source>
        <dbReference type="ARBA" id="ARBA00022801"/>
    </source>
</evidence>
<dbReference type="InterPro" id="IPR017926">
    <property type="entry name" value="GATASE"/>
</dbReference>
<evidence type="ECO:0000256" key="6">
    <source>
        <dbReference type="ARBA" id="ARBA00023102"/>
    </source>
</evidence>
<reference evidence="14" key="1">
    <citation type="submission" date="2018-02" db="EMBL/GenBank/DDBJ databases">
        <authorList>
            <person name="O'Hara-Hanley K."/>
            <person name="Soby S."/>
        </authorList>
    </citation>
    <scope>NUCLEOTIDE SEQUENCE [LARGE SCALE GENOMIC DNA]</scope>
    <source>
        <strain evidence="14">MWU14-2602</strain>
    </source>
</reference>
<dbReference type="Proteomes" id="UP000237082">
    <property type="component" value="Unassembled WGS sequence"/>
</dbReference>
<evidence type="ECO:0000256" key="2">
    <source>
        <dbReference type="ARBA" id="ARBA00011152"/>
    </source>
</evidence>
<comment type="pathway">
    <text evidence="1 10">Amino-acid biosynthesis; L-histidine biosynthesis; L-histidine from 5-phospho-alpha-D-ribose 1-diphosphate: step 5/9.</text>
</comment>
<proteinExistence type="inferred from homology"/>
<organism evidence="13 14">
    <name type="scientific">Chromobacterium alticapitis</name>
    <dbReference type="NCBI Taxonomy" id="2073169"/>
    <lineage>
        <taxon>Bacteria</taxon>
        <taxon>Pseudomonadati</taxon>
        <taxon>Pseudomonadota</taxon>
        <taxon>Betaproteobacteria</taxon>
        <taxon>Neisseriales</taxon>
        <taxon>Chromobacteriaceae</taxon>
        <taxon>Chromobacterium</taxon>
    </lineage>
</organism>
<evidence type="ECO:0000256" key="5">
    <source>
        <dbReference type="ARBA" id="ARBA00022962"/>
    </source>
</evidence>
<evidence type="ECO:0000259" key="12">
    <source>
        <dbReference type="Pfam" id="PF00117"/>
    </source>
</evidence>
<evidence type="ECO:0000256" key="8">
    <source>
        <dbReference type="ARBA" id="ARBA00047838"/>
    </source>
</evidence>
<dbReference type="PANTHER" id="PTHR42701">
    <property type="entry name" value="IMIDAZOLE GLYCEROL PHOSPHATE SYNTHASE SUBUNIT HISH"/>
    <property type="match status" value="1"/>
</dbReference>
<protein>
    <recommendedName>
        <fullName evidence="10">Imidazole glycerol phosphate synthase subunit HisH</fullName>
        <ecNumber evidence="10">4.3.2.10</ecNumber>
    </recommendedName>
    <alternativeName>
        <fullName evidence="10">IGP synthase glutaminase subunit</fullName>
        <ecNumber evidence="10">3.5.1.2</ecNumber>
    </alternativeName>
    <alternativeName>
        <fullName evidence="10">IGP synthase subunit HisH</fullName>
    </alternativeName>
    <alternativeName>
        <fullName evidence="10">ImGP synthase subunit HisH</fullName>
        <shortName evidence="10">IGPS subunit HisH</shortName>
    </alternativeName>
</protein>
<keyword evidence="4 10" id="KW-0378">Hydrolase</keyword>
<comment type="catalytic activity">
    <reaction evidence="8 10">
        <text>5-[(5-phospho-1-deoxy-D-ribulos-1-ylimino)methylamino]-1-(5-phospho-beta-D-ribosyl)imidazole-4-carboxamide + L-glutamine = D-erythro-1-(imidazol-4-yl)glycerol 3-phosphate + 5-amino-1-(5-phospho-beta-D-ribosyl)imidazole-4-carboxamide + L-glutamate + H(+)</text>
        <dbReference type="Rhea" id="RHEA:24793"/>
        <dbReference type="ChEBI" id="CHEBI:15378"/>
        <dbReference type="ChEBI" id="CHEBI:29985"/>
        <dbReference type="ChEBI" id="CHEBI:58278"/>
        <dbReference type="ChEBI" id="CHEBI:58359"/>
        <dbReference type="ChEBI" id="CHEBI:58475"/>
        <dbReference type="ChEBI" id="CHEBI:58525"/>
        <dbReference type="EC" id="4.3.2.10"/>
    </reaction>
</comment>
<keyword evidence="10" id="KW-0963">Cytoplasm</keyword>
<feature type="active site" evidence="10 11">
    <location>
        <position position="195"/>
    </location>
</feature>
<dbReference type="GO" id="GO:0016829">
    <property type="term" value="F:lyase activity"/>
    <property type="evidence" value="ECO:0007669"/>
    <property type="project" value="UniProtKB-KW"/>
</dbReference>
<dbReference type="InterPro" id="IPR029062">
    <property type="entry name" value="Class_I_gatase-like"/>
</dbReference>
<keyword evidence="5 10" id="KW-0315">Glutamine amidotransferase</keyword>
<gene>
    <name evidence="10" type="primary">hisH</name>
    <name evidence="13" type="ORF">C2I19_16975</name>
</gene>
<dbReference type="GO" id="GO:0004359">
    <property type="term" value="F:glutaminase activity"/>
    <property type="evidence" value="ECO:0007669"/>
    <property type="project" value="UniProtKB-EC"/>
</dbReference>
<dbReference type="SUPFAM" id="SSF52317">
    <property type="entry name" value="Class I glutamine amidotransferase-like"/>
    <property type="match status" value="1"/>
</dbReference>
<dbReference type="EC" id="4.3.2.10" evidence="10"/>
<dbReference type="NCBIfam" id="TIGR01855">
    <property type="entry name" value="IMP_synth_hisH"/>
    <property type="match status" value="1"/>
</dbReference>
<dbReference type="Pfam" id="PF00117">
    <property type="entry name" value="GATase"/>
    <property type="match status" value="1"/>
</dbReference>
<comment type="function">
    <text evidence="10">IGPS catalyzes the conversion of PRFAR and glutamine to IGP, AICAR and glutamate. The HisH subunit catalyzes the hydrolysis of glutamine to glutamate and ammonia as part of the synthesis of IGP and AICAR. The resulting ammonia molecule is channeled to the active site of HisF.</text>
</comment>
<dbReference type="HAMAP" id="MF_00278">
    <property type="entry name" value="HisH"/>
    <property type="match status" value="1"/>
</dbReference>
<sequence length="215" mass="23159">MTITIIDYGSGNLLSVSRALEYCGASCQTSGDPAVIAASEALVLPGVGAFRDGMEGLARYGLIDPILAHARAGRPLLGICLGMQMLASSSEEFGLHQGLGLIPGKVREISKRSASGVSRKIPFIGWAGLDREPGMPWEDSALQSIEEDEAVYLVHSYHFVPDEASDLLATYRFHGDNITAAVRRGNVTGLQFHPEKSSQVGLRILRNFVIYSQQV</sequence>
<dbReference type="GO" id="GO:0005737">
    <property type="term" value="C:cytoplasm"/>
    <property type="evidence" value="ECO:0007669"/>
    <property type="project" value="UniProtKB-SubCell"/>
</dbReference>
<evidence type="ECO:0000256" key="10">
    <source>
        <dbReference type="HAMAP-Rule" id="MF_00278"/>
    </source>
</evidence>
<evidence type="ECO:0000256" key="1">
    <source>
        <dbReference type="ARBA" id="ARBA00005091"/>
    </source>
</evidence>
<evidence type="ECO:0000313" key="14">
    <source>
        <dbReference type="Proteomes" id="UP000237082"/>
    </source>
</evidence>
<dbReference type="Gene3D" id="3.40.50.880">
    <property type="match status" value="1"/>
</dbReference>
<feature type="active site" evidence="10 11">
    <location>
        <position position="193"/>
    </location>
</feature>
<comment type="catalytic activity">
    <reaction evidence="9 10">
        <text>L-glutamine + H2O = L-glutamate + NH4(+)</text>
        <dbReference type="Rhea" id="RHEA:15889"/>
        <dbReference type="ChEBI" id="CHEBI:15377"/>
        <dbReference type="ChEBI" id="CHEBI:28938"/>
        <dbReference type="ChEBI" id="CHEBI:29985"/>
        <dbReference type="ChEBI" id="CHEBI:58359"/>
        <dbReference type="EC" id="3.5.1.2"/>
    </reaction>
</comment>
<feature type="active site" description="Nucleophile" evidence="10 11">
    <location>
        <position position="80"/>
    </location>
</feature>
<comment type="subcellular location">
    <subcellularLocation>
        <location evidence="10">Cytoplasm</location>
    </subcellularLocation>
</comment>
<evidence type="ECO:0000313" key="13">
    <source>
        <dbReference type="EMBL" id="POZ60787.1"/>
    </source>
</evidence>
<comment type="caution">
    <text evidence="13">The sequence shown here is derived from an EMBL/GenBank/DDBJ whole genome shotgun (WGS) entry which is preliminary data.</text>
</comment>
<dbReference type="PROSITE" id="PS51274">
    <property type="entry name" value="GATASE_COBBQ"/>
    <property type="match status" value="1"/>
</dbReference>
<dbReference type="PANTHER" id="PTHR42701:SF1">
    <property type="entry name" value="IMIDAZOLE GLYCEROL PHOSPHATE SYNTHASE SUBUNIT HISH"/>
    <property type="match status" value="1"/>
</dbReference>
<keyword evidence="6 10" id="KW-0368">Histidine biosynthesis</keyword>